<dbReference type="GO" id="GO:0008235">
    <property type="term" value="F:metalloexopeptidase activity"/>
    <property type="evidence" value="ECO:0007669"/>
    <property type="project" value="InterPro"/>
</dbReference>
<keyword evidence="2" id="KW-0645">Protease</keyword>
<proteinExistence type="predicted"/>
<keyword evidence="6" id="KW-0862">Zinc</keyword>
<dbReference type="PANTHER" id="PTHR12147">
    <property type="entry name" value="METALLOPEPTIDASE M28 FAMILY MEMBER"/>
    <property type="match status" value="1"/>
</dbReference>
<keyword evidence="5" id="KW-0378">Hydrolase</keyword>
<dbReference type="AlphaFoldDB" id="A0A255YUQ5"/>
<dbReference type="Pfam" id="PF02225">
    <property type="entry name" value="PA"/>
    <property type="match status" value="1"/>
</dbReference>
<gene>
    <name evidence="10" type="ORF">CHU93_03650</name>
</gene>
<dbReference type="GO" id="GO:0006508">
    <property type="term" value="P:proteolysis"/>
    <property type="evidence" value="ECO:0007669"/>
    <property type="project" value="UniProtKB-KW"/>
</dbReference>
<protein>
    <submittedName>
        <fullName evidence="10">Peptidase M28</fullName>
    </submittedName>
</protein>
<evidence type="ECO:0000313" key="10">
    <source>
        <dbReference type="EMBL" id="OYQ32160.1"/>
    </source>
</evidence>
<feature type="domain" description="Peptidase M28" evidence="9">
    <location>
        <begin position="264"/>
        <end position="478"/>
    </location>
</feature>
<keyword evidence="1" id="KW-0031">Aminopeptidase</keyword>
<keyword evidence="3" id="KW-0479">Metal-binding</keyword>
<dbReference type="EMBL" id="NOXT01000081">
    <property type="protein sequence ID" value="OYQ32160.1"/>
    <property type="molecule type" value="Genomic_DNA"/>
</dbReference>
<dbReference type="GO" id="GO:0004177">
    <property type="term" value="F:aminopeptidase activity"/>
    <property type="evidence" value="ECO:0007669"/>
    <property type="project" value="UniProtKB-KW"/>
</dbReference>
<evidence type="ECO:0000256" key="3">
    <source>
        <dbReference type="ARBA" id="ARBA00022723"/>
    </source>
</evidence>
<dbReference type="Proteomes" id="UP000216991">
    <property type="component" value="Unassembled WGS sequence"/>
</dbReference>
<dbReference type="InterPro" id="IPR007484">
    <property type="entry name" value="Peptidase_M28"/>
</dbReference>
<keyword evidence="4 7" id="KW-0732">Signal</keyword>
<sequence>MRHFLLLFALIATPLLAKPDADTRTWAARTAELSSDAMEGRDAGSPGHARAIDLVERWFKAAKLQPAGTGGTFRQTVPLHEVAVTAATMRVVQPDGSVVPLRFLHEITPRAATDLPATLAGPMRFAGYCSKAEAGPELKGKIAICFGSRRAGRAGAAERMAAVAAAGATAMLMIDDVGFTIEPPRWPDAYARSVAHDGAALPSGLPLFRVNGTALAALIAGTGRLASTILTEGTYHRDLDSFDVPGRFEASLSIATRRFASEQLIARLPGTDKSKAGEALLLGAHIDGYGFGEPVNGDRLYNGALDDAAYVALLAQLAERRKGKGYARQILFAVWTAEEKGLLGARWWLQHPTVPKEQVAGVINLDQLRPLFPLRALTLHGLGQNSLADTAKSVAESLKIQVRRDQEPERNLIRRVDSWPFMEAGIPAVNFIFAYDPRTEEERIYRDWYQRRYHRPQDDMTTPLDVDAARDFNRFFYALVERVANDPVPPAK</sequence>
<dbReference type="SUPFAM" id="SSF53187">
    <property type="entry name" value="Zn-dependent exopeptidases"/>
    <property type="match status" value="1"/>
</dbReference>
<evidence type="ECO:0000256" key="6">
    <source>
        <dbReference type="ARBA" id="ARBA00022833"/>
    </source>
</evidence>
<feature type="signal peptide" evidence="7">
    <location>
        <begin position="1"/>
        <end position="17"/>
    </location>
</feature>
<dbReference type="Pfam" id="PF04389">
    <property type="entry name" value="Peptidase_M28"/>
    <property type="match status" value="1"/>
</dbReference>
<comment type="caution">
    <text evidence="10">The sequence shown here is derived from an EMBL/GenBank/DDBJ whole genome shotgun (WGS) entry which is preliminary data.</text>
</comment>
<evidence type="ECO:0000256" key="5">
    <source>
        <dbReference type="ARBA" id="ARBA00022801"/>
    </source>
</evidence>
<dbReference type="Gene3D" id="3.40.630.10">
    <property type="entry name" value="Zn peptidases"/>
    <property type="match status" value="1"/>
</dbReference>
<evidence type="ECO:0000256" key="7">
    <source>
        <dbReference type="SAM" id="SignalP"/>
    </source>
</evidence>
<evidence type="ECO:0000256" key="4">
    <source>
        <dbReference type="ARBA" id="ARBA00022729"/>
    </source>
</evidence>
<dbReference type="Gene3D" id="3.50.30.30">
    <property type="match status" value="1"/>
</dbReference>
<dbReference type="OrthoDB" id="9778250at2"/>
<organism evidence="10 11">
    <name type="scientific">Sandarakinorhabdus cyanobacteriorum</name>
    <dbReference type="NCBI Taxonomy" id="1981098"/>
    <lineage>
        <taxon>Bacteria</taxon>
        <taxon>Pseudomonadati</taxon>
        <taxon>Pseudomonadota</taxon>
        <taxon>Alphaproteobacteria</taxon>
        <taxon>Sphingomonadales</taxon>
        <taxon>Sphingosinicellaceae</taxon>
        <taxon>Sandarakinorhabdus</taxon>
    </lineage>
</organism>
<evidence type="ECO:0000259" key="9">
    <source>
        <dbReference type="Pfam" id="PF04389"/>
    </source>
</evidence>
<dbReference type="InterPro" id="IPR003137">
    <property type="entry name" value="PA_domain"/>
</dbReference>
<dbReference type="InterPro" id="IPR045175">
    <property type="entry name" value="M28_fam"/>
</dbReference>
<evidence type="ECO:0000256" key="2">
    <source>
        <dbReference type="ARBA" id="ARBA00022670"/>
    </source>
</evidence>
<evidence type="ECO:0000256" key="1">
    <source>
        <dbReference type="ARBA" id="ARBA00022438"/>
    </source>
</evidence>
<dbReference type="RefSeq" id="WP_094472803.1">
    <property type="nucleotide sequence ID" value="NZ_NOXT01000081.1"/>
</dbReference>
<dbReference type="PANTHER" id="PTHR12147:SF56">
    <property type="entry name" value="AMINOPEPTIDASE YDR415C-RELATED"/>
    <property type="match status" value="1"/>
</dbReference>
<dbReference type="GO" id="GO:0046872">
    <property type="term" value="F:metal ion binding"/>
    <property type="evidence" value="ECO:0007669"/>
    <property type="project" value="UniProtKB-KW"/>
</dbReference>
<keyword evidence="11" id="KW-1185">Reference proteome</keyword>
<name>A0A255YUQ5_9SPHN</name>
<evidence type="ECO:0000259" key="8">
    <source>
        <dbReference type="Pfam" id="PF02225"/>
    </source>
</evidence>
<evidence type="ECO:0000313" key="11">
    <source>
        <dbReference type="Proteomes" id="UP000216991"/>
    </source>
</evidence>
<reference evidence="10 11" key="1">
    <citation type="submission" date="2017-07" db="EMBL/GenBank/DDBJ databases">
        <title>Sandarakinorhabdus cyanobacteriorum sp. nov., a novel bacterium isolated from cyanobacterial aggregates in a eutrophic lake.</title>
        <authorList>
            <person name="Cai H."/>
        </authorList>
    </citation>
    <scope>NUCLEOTIDE SEQUENCE [LARGE SCALE GENOMIC DNA]</scope>
    <source>
        <strain evidence="10 11">TH057</strain>
    </source>
</reference>
<accession>A0A255YUQ5</accession>
<feature type="domain" description="PA" evidence="8">
    <location>
        <begin position="129"/>
        <end position="184"/>
    </location>
</feature>
<feature type="chain" id="PRO_5012603809" evidence="7">
    <location>
        <begin position="18"/>
        <end position="492"/>
    </location>
</feature>